<organism evidence="2 3">
    <name type="scientific">Motilibacter deserti</name>
    <dbReference type="NCBI Taxonomy" id="2714956"/>
    <lineage>
        <taxon>Bacteria</taxon>
        <taxon>Bacillati</taxon>
        <taxon>Actinomycetota</taxon>
        <taxon>Actinomycetes</taxon>
        <taxon>Motilibacterales</taxon>
        <taxon>Motilibacteraceae</taxon>
        <taxon>Motilibacter</taxon>
    </lineage>
</organism>
<evidence type="ECO:0000256" key="1">
    <source>
        <dbReference type="SAM" id="MobiDB-lite"/>
    </source>
</evidence>
<feature type="region of interest" description="Disordered" evidence="1">
    <location>
        <begin position="1"/>
        <end position="20"/>
    </location>
</feature>
<sequence>MRATYAAATYDHPENMGTAHPNRSVVQRLMAERNRLAVRLAAKGALPGTCLANAVRPAPARGRAGA</sequence>
<protein>
    <submittedName>
        <fullName evidence="2">Uncharacterized protein</fullName>
    </submittedName>
</protein>
<evidence type="ECO:0000313" key="2">
    <source>
        <dbReference type="EMBL" id="NHC16546.1"/>
    </source>
</evidence>
<evidence type="ECO:0000313" key="3">
    <source>
        <dbReference type="Proteomes" id="UP000800981"/>
    </source>
</evidence>
<name>A0ABX0H3W1_9ACTN</name>
<dbReference type="EMBL" id="JAANNP010000205">
    <property type="protein sequence ID" value="NHC16546.1"/>
    <property type="molecule type" value="Genomic_DNA"/>
</dbReference>
<reference evidence="2 3" key="1">
    <citation type="submission" date="2020-03" db="EMBL/GenBank/DDBJ databases">
        <title>Two novel Motilibacter sp.</title>
        <authorList>
            <person name="Liu S."/>
        </authorList>
    </citation>
    <scope>NUCLEOTIDE SEQUENCE [LARGE SCALE GENOMIC DNA]</scope>
    <source>
        <strain evidence="2 3">E257</strain>
    </source>
</reference>
<accession>A0ABX0H3W1</accession>
<keyword evidence="3" id="KW-1185">Reference proteome</keyword>
<gene>
    <name evidence="2" type="ORF">G9H71_22430</name>
</gene>
<dbReference type="Proteomes" id="UP000800981">
    <property type="component" value="Unassembled WGS sequence"/>
</dbReference>
<proteinExistence type="predicted"/>
<comment type="caution">
    <text evidence="2">The sequence shown here is derived from an EMBL/GenBank/DDBJ whole genome shotgun (WGS) entry which is preliminary data.</text>
</comment>